<dbReference type="Proteomes" id="UP000051836">
    <property type="component" value="Unassembled WGS sequence"/>
</dbReference>
<keyword evidence="2" id="KW-1185">Reference proteome</keyword>
<proteinExistence type="predicted"/>
<organism evidence="1 2">
    <name type="scientific">Amazona aestiva</name>
    <name type="common">Blue-fronted Amazon parrot</name>
    <dbReference type="NCBI Taxonomy" id="12930"/>
    <lineage>
        <taxon>Eukaryota</taxon>
        <taxon>Metazoa</taxon>
        <taxon>Chordata</taxon>
        <taxon>Craniata</taxon>
        <taxon>Vertebrata</taxon>
        <taxon>Euteleostomi</taxon>
        <taxon>Archelosauria</taxon>
        <taxon>Archosauria</taxon>
        <taxon>Dinosauria</taxon>
        <taxon>Saurischia</taxon>
        <taxon>Theropoda</taxon>
        <taxon>Coelurosauria</taxon>
        <taxon>Aves</taxon>
        <taxon>Neognathae</taxon>
        <taxon>Neoaves</taxon>
        <taxon>Telluraves</taxon>
        <taxon>Australaves</taxon>
        <taxon>Psittaciformes</taxon>
        <taxon>Psittacidae</taxon>
        <taxon>Amazona</taxon>
    </lineage>
</organism>
<reference evidence="1 2" key="1">
    <citation type="submission" date="2015-10" db="EMBL/GenBank/DDBJ databases">
        <authorList>
            <person name="Gilbert D.G."/>
        </authorList>
    </citation>
    <scope>NUCLEOTIDE SEQUENCE [LARGE SCALE GENOMIC DNA]</scope>
    <source>
        <strain evidence="1">FVVF132</strain>
    </source>
</reference>
<dbReference type="EMBL" id="LMAW01002749">
    <property type="protein sequence ID" value="KQK77506.1"/>
    <property type="molecule type" value="Genomic_DNA"/>
</dbReference>
<gene>
    <name evidence="1" type="ORF">AAES_125274</name>
</gene>
<dbReference type="AlphaFoldDB" id="A0A0Q3UR67"/>
<name>A0A0Q3UR67_AMAAE</name>
<evidence type="ECO:0000313" key="2">
    <source>
        <dbReference type="Proteomes" id="UP000051836"/>
    </source>
</evidence>
<evidence type="ECO:0000313" key="1">
    <source>
        <dbReference type="EMBL" id="KQK77506.1"/>
    </source>
</evidence>
<accession>A0A0Q3UR67</accession>
<protein>
    <submittedName>
        <fullName evidence="1">Uncharacterized protein</fullName>
    </submittedName>
</protein>
<sequence>MHIGQPCESVLRVIMRQIYSFQLILKGKELRNLPRGALDKQQDDVLWATWCVSASQVRELPMSRACCQGYLLASPKPCSGLERKPYREKIILDFHTMPAG</sequence>
<comment type="caution">
    <text evidence="1">The sequence shown here is derived from an EMBL/GenBank/DDBJ whole genome shotgun (WGS) entry which is preliminary data.</text>
</comment>